<dbReference type="Proteomes" id="UP000649617">
    <property type="component" value="Unassembled WGS sequence"/>
</dbReference>
<keyword evidence="2" id="KW-1185">Reference proteome</keyword>
<organism evidence="1 2">
    <name type="scientific">Symbiodinium pilosum</name>
    <name type="common">Dinoflagellate</name>
    <dbReference type="NCBI Taxonomy" id="2952"/>
    <lineage>
        <taxon>Eukaryota</taxon>
        <taxon>Sar</taxon>
        <taxon>Alveolata</taxon>
        <taxon>Dinophyceae</taxon>
        <taxon>Suessiales</taxon>
        <taxon>Symbiodiniaceae</taxon>
        <taxon>Symbiodinium</taxon>
    </lineage>
</organism>
<comment type="caution">
    <text evidence="1">The sequence shown here is derived from an EMBL/GenBank/DDBJ whole genome shotgun (WGS) entry which is preliminary data.</text>
</comment>
<dbReference type="EMBL" id="CAJNIZ010002669">
    <property type="protein sequence ID" value="CAE7213344.1"/>
    <property type="molecule type" value="Genomic_DNA"/>
</dbReference>
<dbReference type="AlphaFoldDB" id="A0A812JTG1"/>
<accession>A0A812JTG1</accession>
<gene>
    <name evidence="1" type="primary">rsmH</name>
    <name evidence="1" type="ORF">SPIL2461_LOCUS2440</name>
</gene>
<dbReference type="Gene3D" id="2.130.10.30">
    <property type="entry name" value="Regulator of chromosome condensation 1/beta-lactamase-inhibitor protein II"/>
    <property type="match status" value="2"/>
</dbReference>
<reference evidence="1" key="1">
    <citation type="submission" date="2021-02" db="EMBL/GenBank/DDBJ databases">
        <authorList>
            <person name="Dougan E. K."/>
            <person name="Rhodes N."/>
            <person name="Thang M."/>
            <person name="Chan C."/>
        </authorList>
    </citation>
    <scope>NUCLEOTIDE SEQUENCE</scope>
</reference>
<name>A0A812JTG1_SYMPI</name>
<sequence length="305" mass="32216">MADHAAAAGDVWPMFQQEYMDVFAAACSSNSKLGASRHVAEQLTQVTSVQASIGAFAALRADGSVVVWGQRGPGGDCTHVQDQLKDVREIQAAARAFAAIRADGSVEELKNVKEVWATLAAFAALRLDGSVVTWGSAEAGGDSSKVQHQLTGVLTVRASLKGFAALRADGSVVTWGHGLWRASQTILDQLWGVRAIYASMDAFAAVRDDGSVVTWGVDNGSAVEAELRDILERCARGCSVGVQLSDIMGLLMGKLGWAWELWDMGGDEASQIRRAALSRIDMYLATFTYSGSVAGALFGAAESAQ</sequence>
<protein>
    <submittedName>
        <fullName evidence="1">RsmH protein</fullName>
    </submittedName>
</protein>
<proteinExistence type="predicted"/>
<dbReference type="InterPro" id="IPR009091">
    <property type="entry name" value="RCC1/BLIP-II"/>
</dbReference>
<evidence type="ECO:0000313" key="1">
    <source>
        <dbReference type="EMBL" id="CAE7213344.1"/>
    </source>
</evidence>
<evidence type="ECO:0000313" key="2">
    <source>
        <dbReference type="Proteomes" id="UP000649617"/>
    </source>
</evidence>
<dbReference type="SUPFAM" id="SSF50985">
    <property type="entry name" value="RCC1/BLIP-II"/>
    <property type="match status" value="1"/>
</dbReference>